<dbReference type="AlphaFoldDB" id="A0A2M7B9D0"/>
<evidence type="ECO:0000313" key="2">
    <source>
        <dbReference type="Proteomes" id="UP000228561"/>
    </source>
</evidence>
<reference evidence="2" key="1">
    <citation type="submission" date="2017-09" db="EMBL/GenBank/DDBJ databases">
        <title>Depth-based differentiation of microbial function through sediment-hosted aquifers and enrichment of novel symbionts in the deep terrestrial subsurface.</title>
        <authorList>
            <person name="Probst A.J."/>
            <person name="Ladd B."/>
            <person name="Jarett J.K."/>
            <person name="Geller-Mcgrath D.E."/>
            <person name="Sieber C.M.K."/>
            <person name="Emerson J.B."/>
            <person name="Anantharaman K."/>
            <person name="Thomas B.C."/>
            <person name="Malmstrom R."/>
            <person name="Stieglmeier M."/>
            <person name="Klingl A."/>
            <person name="Woyke T."/>
            <person name="Ryan C.M."/>
            <person name="Banfield J.F."/>
        </authorList>
    </citation>
    <scope>NUCLEOTIDE SEQUENCE [LARGE SCALE GENOMIC DNA]</scope>
</reference>
<dbReference type="GO" id="GO:0043683">
    <property type="term" value="P:type IV pilus assembly"/>
    <property type="evidence" value="ECO:0007669"/>
    <property type="project" value="InterPro"/>
</dbReference>
<name>A0A2M7B9D0_9BACT</name>
<proteinExistence type="predicted"/>
<comment type="caution">
    <text evidence="1">The sequence shown here is derived from an EMBL/GenBank/DDBJ whole genome shotgun (WGS) entry which is preliminary data.</text>
</comment>
<dbReference type="GO" id="GO:0043107">
    <property type="term" value="P:type IV pilus-dependent motility"/>
    <property type="evidence" value="ECO:0007669"/>
    <property type="project" value="InterPro"/>
</dbReference>
<sequence>MLRFFLIILFLITAIVIFFTQTQPYYKDIKTLIAERDEYQVALVDSRELQTLRDQLLSQYNTISQDDFNRLGKILPVSIDSGSIIVMFEDRARENGILLKKIDVIESKESTSDSTTALGALPLPYKTVGLSFSISGSYASVLSFFSDLEKNLRLIDIKSISFSSSPADIYEFNVSAKTYFTPVSPLTAVADTKKSEGAKEILSMLTKLRAVKIDTDFFSGDIYKSLVDFLPVLEMPKEYGRPNPFILPPEAATPIKK</sequence>
<organism evidence="1 2">
    <name type="scientific">Candidatus Tagabacteria bacterium CG03_land_8_20_14_0_80_41_22</name>
    <dbReference type="NCBI Taxonomy" id="1975020"/>
    <lineage>
        <taxon>Bacteria</taxon>
        <taxon>Candidatus Tagaibacteriota</taxon>
    </lineage>
</organism>
<dbReference type="InterPro" id="IPR014717">
    <property type="entry name" value="Transl_elong_EF1B/ribsomal_bS6"/>
</dbReference>
<dbReference type="Pfam" id="PF04350">
    <property type="entry name" value="PilO"/>
    <property type="match status" value="1"/>
</dbReference>
<dbReference type="Proteomes" id="UP000228561">
    <property type="component" value="Unassembled WGS sequence"/>
</dbReference>
<protein>
    <submittedName>
        <fullName evidence="1">Uncharacterized protein</fullName>
    </submittedName>
</protein>
<dbReference type="InterPro" id="IPR007445">
    <property type="entry name" value="PilO"/>
</dbReference>
<evidence type="ECO:0000313" key="1">
    <source>
        <dbReference type="EMBL" id="PIU99724.1"/>
    </source>
</evidence>
<accession>A0A2M7B9D0</accession>
<gene>
    <name evidence="1" type="ORF">COS58_00840</name>
</gene>
<dbReference type="Gene3D" id="3.30.70.60">
    <property type="match status" value="1"/>
</dbReference>
<dbReference type="EMBL" id="PEVG01000008">
    <property type="protein sequence ID" value="PIU99724.1"/>
    <property type="molecule type" value="Genomic_DNA"/>
</dbReference>